<keyword evidence="2" id="KW-0472">Membrane</keyword>
<dbReference type="AlphaFoldDB" id="A0AAW1CLG8"/>
<comment type="caution">
    <text evidence="4">The sequence shown here is derived from an EMBL/GenBank/DDBJ whole genome shotgun (WGS) entry which is preliminary data.</text>
</comment>
<evidence type="ECO:0000256" key="1">
    <source>
        <dbReference type="SAM" id="MobiDB-lite"/>
    </source>
</evidence>
<keyword evidence="2" id="KW-1133">Transmembrane helix</keyword>
<protein>
    <submittedName>
        <fullName evidence="4">Uncharacterized protein</fullName>
    </submittedName>
</protein>
<organism evidence="4 5">
    <name type="scientific">Rhynocoris fuscipes</name>
    <dbReference type="NCBI Taxonomy" id="488301"/>
    <lineage>
        <taxon>Eukaryota</taxon>
        <taxon>Metazoa</taxon>
        <taxon>Ecdysozoa</taxon>
        <taxon>Arthropoda</taxon>
        <taxon>Hexapoda</taxon>
        <taxon>Insecta</taxon>
        <taxon>Pterygota</taxon>
        <taxon>Neoptera</taxon>
        <taxon>Paraneoptera</taxon>
        <taxon>Hemiptera</taxon>
        <taxon>Heteroptera</taxon>
        <taxon>Panheteroptera</taxon>
        <taxon>Cimicomorpha</taxon>
        <taxon>Reduviidae</taxon>
        <taxon>Harpactorinae</taxon>
        <taxon>Harpactorini</taxon>
        <taxon>Rhynocoris</taxon>
    </lineage>
</organism>
<feature type="chain" id="PRO_5044002038" evidence="3">
    <location>
        <begin position="22"/>
        <end position="206"/>
    </location>
</feature>
<feature type="region of interest" description="Disordered" evidence="1">
    <location>
        <begin position="110"/>
        <end position="131"/>
    </location>
</feature>
<feature type="transmembrane region" description="Helical" evidence="2">
    <location>
        <begin position="82"/>
        <end position="99"/>
    </location>
</feature>
<accession>A0AAW1CLG8</accession>
<evidence type="ECO:0000313" key="5">
    <source>
        <dbReference type="Proteomes" id="UP001461498"/>
    </source>
</evidence>
<keyword evidence="3" id="KW-0732">Signal</keyword>
<reference evidence="4 5" key="1">
    <citation type="submission" date="2022-12" db="EMBL/GenBank/DDBJ databases">
        <title>Chromosome-level genome assembly of true bugs.</title>
        <authorList>
            <person name="Ma L."/>
            <person name="Li H."/>
        </authorList>
    </citation>
    <scope>NUCLEOTIDE SEQUENCE [LARGE SCALE GENOMIC DNA]</scope>
    <source>
        <strain evidence="4">Lab_2022b</strain>
    </source>
</reference>
<sequence>MIIKLLSLLLILIILLVNSDAIRRETFVTHLKPKTSTLAAAARVVEKTEGRRVNYGKDTFSLTNNLVTGAIHWSFSTKNMKFNIFLLTAATLIAVINCAQKKSTGREWRYPTKEPQGIFPDKRSVSHTRTYRSPREGYRFDERLPNDETVPKEERFVQSKVELHKNQQIQRMSEIEESKLKALMTNDIDDDFDDFQGLSKNRRRIK</sequence>
<proteinExistence type="predicted"/>
<keyword evidence="5" id="KW-1185">Reference proteome</keyword>
<evidence type="ECO:0000256" key="2">
    <source>
        <dbReference type="SAM" id="Phobius"/>
    </source>
</evidence>
<feature type="signal peptide" evidence="3">
    <location>
        <begin position="1"/>
        <end position="21"/>
    </location>
</feature>
<evidence type="ECO:0000256" key="3">
    <source>
        <dbReference type="SAM" id="SignalP"/>
    </source>
</evidence>
<evidence type="ECO:0000313" key="4">
    <source>
        <dbReference type="EMBL" id="KAK9498359.1"/>
    </source>
</evidence>
<gene>
    <name evidence="4" type="ORF">O3M35_003009</name>
</gene>
<keyword evidence="2" id="KW-0812">Transmembrane</keyword>
<dbReference type="EMBL" id="JAPXFL010000012">
    <property type="protein sequence ID" value="KAK9498359.1"/>
    <property type="molecule type" value="Genomic_DNA"/>
</dbReference>
<name>A0AAW1CLG8_9HEMI</name>
<dbReference type="Proteomes" id="UP001461498">
    <property type="component" value="Unassembled WGS sequence"/>
</dbReference>